<dbReference type="Proteomes" id="UP000095281">
    <property type="component" value="Unplaced"/>
</dbReference>
<accession>A0A1I8BIJ0</accession>
<dbReference type="AlphaFoldDB" id="A0A1I8BIJ0"/>
<protein>
    <submittedName>
        <fullName evidence="3">PEST proteolytic signal-containing nuclear protein</fullName>
    </submittedName>
</protein>
<evidence type="ECO:0000256" key="1">
    <source>
        <dbReference type="SAM" id="MobiDB-lite"/>
    </source>
</evidence>
<feature type="region of interest" description="Disordered" evidence="1">
    <location>
        <begin position="1"/>
        <end position="55"/>
    </location>
</feature>
<name>A0A1I8BIJ0_MELHA</name>
<dbReference type="WBParaSite" id="MhA1_Contig2582.frz3.gene1">
    <property type="protein sequence ID" value="MhA1_Contig2582.frz3.gene1"/>
    <property type="gene ID" value="MhA1_Contig2582.frz3.gene1"/>
</dbReference>
<organism evidence="2 3">
    <name type="scientific">Meloidogyne hapla</name>
    <name type="common">Root-knot nematode worm</name>
    <dbReference type="NCBI Taxonomy" id="6305"/>
    <lineage>
        <taxon>Eukaryota</taxon>
        <taxon>Metazoa</taxon>
        <taxon>Ecdysozoa</taxon>
        <taxon>Nematoda</taxon>
        <taxon>Chromadorea</taxon>
        <taxon>Rhabditida</taxon>
        <taxon>Tylenchina</taxon>
        <taxon>Tylenchomorpha</taxon>
        <taxon>Tylenchoidea</taxon>
        <taxon>Meloidogynidae</taxon>
        <taxon>Meloidogyninae</taxon>
        <taxon>Meloidogyne</taxon>
    </lineage>
</organism>
<evidence type="ECO:0000313" key="3">
    <source>
        <dbReference type="WBParaSite" id="MhA1_Contig2582.frz3.gene1"/>
    </source>
</evidence>
<feature type="compositionally biased region" description="Basic and acidic residues" evidence="1">
    <location>
        <begin position="1"/>
        <end position="15"/>
    </location>
</feature>
<sequence length="55" mass="5931">KIKDNKKSSKDKKGSGESSANNNGGGGEENVRVRSVQATARSPERKTSNSWRRVG</sequence>
<keyword evidence="2" id="KW-1185">Reference proteome</keyword>
<evidence type="ECO:0000313" key="2">
    <source>
        <dbReference type="Proteomes" id="UP000095281"/>
    </source>
</evidence>
<reference evidence="3" key="1">
    <citation type="submission" date="2016-11" db="UniProtKB">
        <authorList>
            <consortium name="WormBaseParasite"/>
        </authorList>
    </citation>
    <scope>IDENTIFICATION</scope>
</reference>
<proteinExistence type="predicted"/>